<comment type="caution">
    <text evidence="2">The sequence shown here is derived from an EMBL/GenBank/DDBJ whole genome shotgun (WGS) entry which is preliminary data.</text>
</comment>
<evidence type="ECO:0000313" key="3">
    <source>
        <dbReference type="Proteomes" id="UP000631535"/>
    </source>
</evidence>
<accession>A0ABQ2MRW4</accession>
<keyword evidence="3" id="KW-1185">Reference proteome</keyword>
<feature type="transmembrane region" description="Helical" evidence="1">
    <location>
        <begin position="9"/>
        <end position="27"/>
    </location>
</feature>
<evidence type="ECO:0000256" key="1">
    <source>
        <dbReference type="SAM" id="Phobius"/>
    </source>
</evidence>
<proteinExistence type="predicted"/>
<gene>
    <name evidence="2" type="ORF">GCM10012287_51700</name>
</gene>
<evidence type="ECO:0000313" key="2">
    <source>
        <dbReference type="EMBL" id="GGO56943.1"/>
    </source>
</evidence>
<reference evidence="3" key="1">
    <citation type="journal article" date="2019" name="Int. J. Syst. Evol. Microbiol.">
        <title>The Global Catalogue of Microorganisms (GCM) 10K type strain sequencing project: providing services to taxonomists for standard genome sequencing and annotation.</title>
        <authorList>
            <consortium name="The Broad Institute Genomics Platform"/>
            <consortium name="The Broad Institute Genome Sequencing Center for Infectious Disease"/>
            <person name="Wu L."/>
            <person name="Ma J."/>
        </authorList>
    </citation>
    <scope>NUCLEOTIDE SEQUENCE [LARGE SCALE GENOMIC DNA]</scope>
    <source>
        <strain evidence="3">CGMCC 4.7178</strain>
    </source>
</reference>
<feature type="transmembrane region" description="Helical" evidence="1">
    <location>
        <begin position="33"/>
        <end position="52"/>
    </location>
</feature>
<name>A0ABQ2MRW4_9ACTN</name>
<protein>
    <submittedName>
        <fullName evidence="2">Uncharacterized protein</fullName>
    </submittedName>
</protein>
<sequence>MNPLYGPRVLLWCLALGGLFLIFIALSQEQLPLAYVGFVLVVVCPGVAEVYAQRRRRSDWFDRQFASQEEFLRSLDTEGLRRVRDDKGLAVAVRELRRQHPKLPLKTAAETVKQL</sequence>
<organism evidence="2 3">
    <name type="scientific">Streptomyces daqingensis</name>
    <dbReference type="NCBI Taxonomy" id="1472640"/>
    <lineage>
        <taxon>Bacteria</taxon>
        <taxon>Bacillati</taxon>
        <taxon>Actinomycetota</taxon>
        <taxon>Actinomycetes</taxon>
        <taxon>Kitasatosporales</taxon>
        <taxon>Streptomycetaceae</taxon>
        <taxon>Streptomyces</taxon>
    </lineage>
</organism>
<dbReference type="Proteomes" id="UP000631535">
    <property type="component" value="Unassembled WGS sequence"/>
</dbReference>
<keyword evidence="1" id="KW-0812">Transmembrane</keyword>
<keyword evidence="1" id="KW-0472">Membrane</keyword>
<keyword evidence="1" id="KW-1133">Transmembrane helix</keyword>
<dbReference type="EMBL" id="BMMP01000022">
    <property type="protein sequence ID" value="GGO56943.1"/>
    <property type="molecule type" value="Genomic_DNA"/>
</dbReference>